<dbReference type="PANTHER" id="PTHR43415">
    <property type="entry name" value="SPERMIDINE N(1)-ACETYLTRANSFERASE"/>
    <property type="match status" value="1"/>
</dbReference>
<feature type="domain" description="N-acetyltransferase" evidence="1">
    <location>
        <begin position="7"/>
        <end position="170"/>
    </location>
</feature>
<proteinExistence type="predicted"/>
<comment type="caution">
    <text evidence="2">The sequence shown here is derived from an EMBL/GenBank/DDBJ whole genome shotgun (WGS) entry which is preliminary data.</text>
</comment>
<dbReference type="PROSITE" id="PS51186">
    <property type="entry name" value="GNAT"/>
    <property type="match status" value="1"/>
</dbReference>
<dbReference type="PANTHER" id="PTHR43415:SF3">
    <property type="entry name" value="GNAT-FAMILY ACETYLTRANSFERASE"/>
    <property type="match status" value="1"/>
</dbReference>
<organism evidence="2 3">
    <name type="scientific">Cyclocybe aegerita</name>
    <name type="common">Black poplar mushroom</name>
    <name type="synonym">Agrocybe aegerita</name>
    <dbReference type="NCBI Taxonomy" id="1973307"/>
    <lineage>
        <taxon>Eukaryota</taxon>
        <taxon>Fungi</taxon>
        <taxon>Dikarya</taxon>
        <taxon>Basidiomycota</taxon>
        <taxon>Agaricomycotina</taxon>
        <taxon>Agaricomycetes</taxon>
        <taxon>Agaricomycetidae</taxon>
        <taxon>Agaricales</taxon>
        <taxon>Agaricineae</taxon>
        <taxon>Bolbitiaceae</taxon>
        <taxon>Cyclocybe</taxon>
    </lineage>
</organism>
<evidence type="ECO:0000259" key="1">
    <source>
        <dbReference type="PROSITE" id="PS51186"/>
    </source>
</evidence>
<gene>
    <name evidence="2" type="ORF">AAE3_LOCUS3749</name>
</gene>
<dbReference type="GO" id="GO:0016747">
    <property type="term" value="F:acyltransferase activity, transferring groups other than amino-acyl groups"/>
    <property type="evidence" value="ECO:0007669"/>
    <property type="project" value="InterPro"/>
</dbReference>
<name>A0A8S0VQX4_CYCAE</name>
<dbReference type="InterPro" id="IPR000182">
    <property type="entry name" value="GNAT_dom"/>
</dbReference>
<dbReference type="AlphaFoldDB" id="A0A8S0VQX4"/>
<dbReference type="SUPFAM" id="SSF55729">
    <property type="entry name" value="Acyl-CoA N-acyltransferases (Nat)"/>
    <property type="match status" value="1"/>
</dbReference>
<evidence type="ECO:0000313" key="2">
    <source>
        <dbReference type="EMBL" id="CAA7261485.1"/>
    </source>
</evidence>
<sequence>MFSTERLILRATRPSDDEDMLKLYNDERVAPWITEGYLVPKQPGYMEKIRTFVDSSLLFVVLEEKETGAFVDATGFVHQPEPKNRNAVIFIALTQAHWSKGYGFEAMNFLIDYAFHSMNQHRVSLTVFEGNDRAIDLYHRLGFVEEGRHRKIVWMNGAWRDTYYMGILEDEWAERRKTHVTSKGKT</sequence>
<reference evidence="2 3" key="1">
    <citation type="submission" date="2020-01" db="EMBL/GenBank/DDBJ databases">
        <authorList>
            <person name="Gupta K D."/>
        </authorList>
    </citation>
    <scope>NUCLEOTIDE SEQUENCE [LARGE SCALE GENOMIC DNA]</scope>
</reference>
<dbReference type="Gene3D" id="3.40.630.30">
    <property type="match status" value="1"/>
</dbReference>
<dbReference type="InterPro" id="IPR016181">
    <property type="entry name" value="Acyl_CoA_acyltransferase"/>
</dbReference>
<dbReference type="OrthoDB" id="630895at2759"/>
<evidence type="ECO:0000313" key="3">
    <source>
        <dbReference type="Proteomes" id="UP000467700"/>
    </source>
</evidence>
<dbReference type="Pfam" id="PF13302">
    <property type="entry name" value="Acetyltransf_3"/>
    <property type="match status" value="1"/>
</dbReference>
<dbReference type="EMBL" id="CACVBS010000033">
    <property type="protein sequence ID" value="CAA7261485.1"/>
    <property type="molecule type" value="Genomic_DNA"/>
</dbReference>
<protein>
    <recommendedName>
        <fullName evidence="1">N-acetyltransferase domain-containing protein</fullName>
    </recommendedName>
</protein>
<keyword evidence="3" id="KW-1185">Reference proteome</keyword>
<dbReference type="Proteomes" id="UP000467700">
    <property type="component" value="Unassembled WGS sequence"/>
</dbReference>
<accession>A0A8S0VQX4</accession>